<evidence type="ECO:0000313" key="8">
    <source>
        <dbReference type="Proteomes" id="UP001304895"/>
    </source>
</evidence>
<comment type="similarity">
    <text evidence="5">Belongs to the anthrone oxygenase family.</text>
</comment>
<sequence length="220" mass="22499">MALPDLTVLAQWLGIVGPALYAGITFQYSQTLSLLSTTSPAPLLALQWLRLYQQGPRWVPPLLGAGTLANIYLALGAAAAAASTHHPNPNPNPTPRAAAVILYPLAAALTACIVPLTFLYFEPGINGACKWKAQGLLSSTCPGGAEAAGTGTGTGLAEGSARSSRVNWSVEQHSAGKGAKAWAAREEMAALVRGWAGRNYGRVAVAVVAAGVSGLATLGD</sequence>
<dbReference type="AlphaFoldDB" id="A0AAN6ULD5"/>
<dbReference type="EMBL" id="MU853408">
    <property type="protein sequence ID" value="KAK4134745.1"/>
    <property type="molecule type" value="Genomic_DNA"/>
</dbReference>
<dbReference type="Proteomes" id="UP001304895">
    <property type="component" value="Unassembled WGS sequence"/>
</dbReference>
<evidence type="ECO:0000256" key="6">
    <source>
        <dbReference type="SAM" id="Phobius"/>
    </source>
</evidence>
<name>A0AAN6ULD5_9PEZI</name>
<evidence type="ECO:0000313" key="7">
    <source>
        <dbReference type="EMBL" id="KAK4134745.1"/>
    </source>
</evidence>
<dbReference type="PANTHER" id="PTHR35042">
    <property type="entry name" value="ANTHRONE OXYGENASE ENCC"/>
    <property type="match status" value="1"/>
</dbReference>
<evidence type="ECO:0000256" key="1">
    <source>
        <dbReference type="ARBA" id="ARBA00004141"/>
    </source>
</evidence>
<accession>A0AAN6ULD5</accession>
<dbReference type="GO" id="GO:0016020">
    <property type="term" value="C:membrane"/>
    <property type="evidence" value="ECO:0007669"/>
    <property type="project" value="UniProtKB-SubCell"/>
</dbReference>
<comment type="subcellular location">
    <subcellularLocation>
        <location evidence="1">Membrane</location>
        <topology evidence="1">Multi-pass membrane protein</topology>
    </subcellularLocation>
</comment>
<protein>
    <submittedName>
        <fullName evidence="7">Uncharacterized protein</fullName>
    </submittedName>
</protein>
<keyword evidence="4 6" id="KW-0472">Membrane</keyword>
<keyword evidence="8" id="KW-1185">Reference proteome</keyword>
<proteinExistence type="inferred from homology"/>
<keyword evidence="2 6" id="KW-0812">Transmembrane</keyword>
<evidence type="ECO:0000256" key="3">
    <source>
        <dbReference type="ARBA" id="ARBA00022989"/>
    </source>
</evidence>
<evidence type="ECO:0000256" key="4">
    <source>
        <dbReference type="ARBA" id="ARBA00023136"/>
    </source>
</evidence>
<reference evidence="7" key="1">
    <citation type="journal article" date="2023" name="Mol. Phylogenet. Evol.">
        <title>Genome-scale phylogeny and comparative genomics of the fungal order Sordariales.</title>
        <authorList>
            <person name="Hensen N."/>
            <person name="Bonometti L."/>
            <person name="Westerberg I."/>
            <person name="Brannstrom I.O."/>
            <person name="Guillou S."/>
            <person name="Cros-Aarteil S."/>
            <person name="Calhoun S."/>
            <person name="Haridas S."/>
            <person name="Kuo A."/>
            <person name="Mondo S."/>
            <person name="Pangilinan J."/>
            <person name="Riley R."/>
            <person name="LaButti K."/>
            <person name="Andreopoulos B."/>
            <person name="Lipzen A."/>
            <person name="Chen C."/>
            <person name="Yan M."/>
            <person name="Daum C."/>
            <person name="Ng V."/>
            <person name="Clum A."/>
            <person name="Steindorff A."/>
            <person name="Ohm R.A."/>
            <person name="Martin F."/>
            <person name="Silar P."/>
            <person name="Natvig D.O."/>
            <person name="Lalanne C."/>
            <person name="Gautier V."/>
            <person name="Ament-Velasquez S.L."/>
            <person name="Kruys A."/>
            <person name="Hutchinson M.I."/>
            <person name="Powell A.J."/>
            <person name="Barry K."/>
            <person name="Miller A.N."/>
            <person name="Grigoriev I.V."/>
            <person name="Debuchy R."/>
            <person name="Gladieux P."/>
            <person name="Hiltunen Thoren M."/>
            <person name="Johannesson H."/>
        </authorList>
    </citation>
    <scope>NUCLEOTIDE SEQUENCE</scope>
    <source>
        <strain evidence="7">CBS 123565</strain>
    </source>
</reference>
<reference evidence="7" key="2">
    <citation type="submission" date="2023-05" db="EMBL/GenBank/DDBJ databases">
        <authorList>
            <consortium name="Lawrence Berkeley National Laboratory"/>
            <person name="Steindorff A."/>
            <person name="Hensen N."/>
            <person name="Bonometti L."/>
            <person name="Westerberg I."/>
            <person name="Brannstrom I.O."/>
            <person name="Guillou S."/>
            <person name="Cros-Aarteil S."/>
            <person name="Calhoun S."/>
            <person name="Haridas S."/>
            <person name="Kuo A."/>
            <person name="Mondo S."/>
            <person name="Pangilinan J."/>
            <person name="Riley R."/>
            <person name="Labutti K."/>
            <person name="Andreopoulos B."/>
            <person name="Lipzen A."/>
            <person name="Chen C."/>
            <person name="Yanf M."/>
            <person name="Daum C."/>
            <person name="Ng V."/>
            <person name="Clum A."/>
            <person name="Ohm R."/>
            <person name="Martin F."/>
            <person name="Silar P."/>
            <person name="Natvig D."/>
            <person name="Lalanne C."/>
            <person name="Gautier V."/>
            <person name="Ament-Velasquez S.L."/>
            <person name="Kruys A."/>
            <person name="Hutchinson M.I."/>
            <person name="Powell A.J."/>
            <person name="Barry K."/>
            <person name="Miller A.N."/>
            <person name="Grigoriev I.V."/>
            <person name="Debuchy R."/>
            <person name="Gladieux P."/>
            <person name="Thoren M.H."/>
            <person name="Johannesson H."/>
        </authorList>
    </citation>
    <scope>NUCLEOTIDE SEQUENCE</scope>
    <source>
        <strain evidence="7">CBS 123565</strain>
    </source>
</reference>
<evidence type="ECO:0000256" key="5">
    <source>
        <dbReference type="ARBA" id="ARBA00034313"/>
    </source>
</evidence>
<feature type="transmembrane region" description="Helical" evidence="6">
    <location>
        <begin position="61"/>
        <end position="81"/>
    </location>
</feature>
<organism evidence="7 8">
    <name type="scientific">Trichocladium antarcticum</name>
    <dbReference type="NCBI Taxonomy" id="1450529"/>
    <lineage>
        <taxon>Eukaryota</taxon>
        <taxon>Fungi</taxon>
        <taxon>Dikarya</taxon>
        <taxon>Ascomycota</taxon>
        <taxon>Pezizomycotina</taxon>
        <taxon>Sordariomycetes</taxon>
        <taxon>Sordariomycetidae</taxon>
        <taxon>Sordariales</taxon>
        <taxon>Chaetomiaceae</taxon>
        <taxon>Trichocladium</taxon>
    </lineage>
</organism>
<comment type="caution">
    <text evidence="7">The sequence shown here is derived from an EMBL/GenBank/DDBJ whole genome shotgun (WGS) entry which is preliminary data.</text>
</comment>
<dbReference type="PANTHER" id="PTHR35042:SF1">
    <property type="entry name" value="DUF1772-DOMAIN-CONTAINING PROTEIN"/>
    <property type="match status" value="1"/>
</dbReference>
<gene>
    <name evidence="7" type="ORF">BT67DRAFT_303722</name>
</gene>
<evidence type="ECO:0000256" key="2">
    <source>
        <dbReference type="ARBA" id="ARBA00022692"/>
    </source>
</evidence>
<keyword evidence="3 6" id="KW-1133">Transmembrane helix</keyword>
<feature type="transmembrane region" description="Helical" evidence="6">
    <location>
        <begin position="101"/>
        <end position="121"/>
    </location>
</feature>